<feature type="transmembrane region" description="Helical" evidence="2">
    <location>
        <begin position="221"/>
        <end position="241"/>
    </location>
</feature>
<feature type="coiled-coil region" evidence="1">
    <location>
        <begin position="167"/>
        <end position="201"/>
    </location>
</feature>
<protein>
    <submittedName>
        <fullName evidence="4">Coiled-coil domain-containing protein 194 isoform X1</fullName>
    </submittedName>
</protein>
<keyword evidence="3" id="KW-1185">Reference proteome</keyword>
<evidence type="ECO:0000313" key="3">
    <source>
        <dbReference type="Proteomes" id="UP001652642"/>
    </source>
</evidence>
<dbReference type="InParanoid" id="A0A6J0SPF4"/>
<dbReference type="Proteomes" id="UP001652642">
    <property type="component" value="Chromosome 7"/>
</dbReference>
<accession>A0A6J0SPF4</accession>
<dbReference type="GeneID" id="110072592"/>
<dbReference type="OrthoDB" id="9044283at2759"/>
<keyword evidence="1" id="KW-0175">Coiled coil</keyword>
<organism evidence="3 4">
    <name type="scientific">Pogona vitticeps</name>
    <name type="common">central bearded dragon</name>
    <dbReference type="NCBI Taxonomy" id="103695"/>
    <lineage>
        <taxon>Eukaryota</taxon>
        <taxon>Metazoa</taxon>
        <taxon>Chordata</taxon>
        <taxon>Craniata</taxon>
        <taxon>Vertebrata</taxon>
        <taxon>Euteleostomi</taxon>
        <taxon>Lepidosauria</taxon>
        <taxon>Squamata</taxon>
        <taxon>Bifurcata</taxon>
        <taxon>Unidentata</taxon>
        <taxon>Episquamata</taxon>
        <taxon>Toxicofera</taxon>
        <taxon>Iguania</taxon>
        <taxon>Acrodonta</taxon>
        <taxon>Agamidae</taxon>
        <taxon>Amphibolurinae</taxon>
        <taxon>Pogona</taxon>
    </lineage>
</organism>
<dbReference type="Gene3D" id="1.10.287.1490">
    <property type="match status" value="1"/>
</dbReference>
<reference evidence="4" key="1">
    <citation type="submission" date="2025-08" db="UniProtKB">
        <authorList>
            <consortium name="RefSeq"/>
        </authorList>
    </citation>
    <scope>IDENTIFICATION</scope>
</reference>
<dbReference type="AlphaFoldDB" id="A0A6J0SPF4"/>
<keyword evidence="2" id="KW-0812">Transmembrane</keyword>
<keyword evidence="2" id="KW-0472">Membrane</keyword>
<evidence type="ECO:0000256" key="2">
    <source>
        <dbReference type="SAM" id="Phobius"/>
    </source>
</evidence>
<proteinExistence type="predicted"/>
<dbReference type="RefSeq" id="XP_020636728.2">
    <property type="nucleotide sequence ID" value="XM_020781069.2"/>
</dbReference>
<keyword evidence="2" id="KW-1133">Transmembrane helix</keyword>
<sequence length="242" mass="26696">MDPSSATKATLKVLGLCFILLLLVAAVTVSVAVLVRHSEATRQLRGCQERAANETGALADRVAELERERAHRAKQLEKLAQREKDLQRQLGQAKESRKRLNATVMGCLENVTRLDANLSALQNEMFTLQAEGMDVNSQNGALLAEMAQWREQVTGLEGRLAGAVDARDAAEAEKEACNARQDALQESLQSYLAEIASLQRRLQGRSSPSSSSRRRCPPFRYLFWGLVTLCALFPLEGLSFLL</sequence>
<gene>
    <name evidence="4" type="primary">CCDC194</name>
</gene>
<evidence type="ECO:0000313" key="4">
    <source>
        <dbReference type="RefSeq" id="XP_020636728.2"/>
    </source>
</evidence>
<name>A0A6J0SPF4_9SAUR</name>
<dbReference type="KEGG" id="pvt:110072592"/>
<dbReference type="CTD" id="110806280"/>
<evidence type="ECO:0000256" key="1">
    <source>
        <dbReference type="SAM" id="Coils"/>
    </source>
</evidence>
<feature type="transmembrane region" description="Helical" evidence="2">
    <location>
        <begin position="13"/>
        <end position="35"/>
    </location>
</feature>
<feature type="coiled-coil region" evidence="1">
    <location>
        <begin position="48"/>
        <end position="131"/>
    </location>
</feature>